<dbReference type="Proteomes" id="UP000320011">
    <property type="component" value="Unassembled WGS sequence"/>
</dbReference>
<dbReference type="Pfam" id="PF25275">
    <property type="entry name" value="Golvesin_C"/>
    <property type="match status" value="1"/>
</dbReference>
<dbReference type="Gene3D" id="2.180.10.10">
    <property type="entry name" value="RHS repeat-associated core"/>
    <property type="match status" value="1"/>
</dbReference>
<dbReference type="NCBIfam" id="TIGR03696">
    <property type="entry name" value="Rhs_assc_core"/>
    <property type="match status" value="1"/>
</dbReference>
<dbReference type="AlphaFoldDB" id="A0A558AQF2"/>
<evidence type="ECO:0000259" key="2">
    <source>
        <dbReference type="Pfam" id="PF25275"/>
    </source>
</evidence>
<evidence type="ECO:0000313" key="3">
    <source>
        <dbReference type="EMBL" id="TVT26499.1"/>
    </source>
</evidence>
<proteinExistence type="predicted"/>
<evidence type="ECO:0000313" key="4">
    <source>
        <dbReference type="Proteomes" id="UP000320011"/>
    </source>
</evidence>
<dbReference type="OrthoDB" id="4981820at2"/>
<dbReference type="PANTHER" id="PTHR32305">
    <property type="match status" value="1"/>
</dbReference>
<comment type="caution">
    <text evidence="3">The sequence shown here is derived from an EMBL/GenBank/DDBJ whole genome shotgun (WGS) entry which is preliminary data.</text>
</comment>
<dbReference type="NCBIfam" id="TIGR01643">
    <property type="entry name" value="YD_repeat_2x"/>
    <property type="match status" value="1"/>
</dbReference>
<dbReference type="InterPro" id="IPR033803">
    <property type="entry name" value="CBD-like_Golvesin-Xly"/>
</dbReference>
<keyword evidence="4" id="KW-1185">Reference proteome</keyword>
<dbReference type="PANTHER" id="PTHR32305:SF17">
    <property type="entry name" value="TRNA NUCLEASE WAPA"/>
    <property type="match status" value="1"/>
</dbReference>
<accession>A0A558AQF2</accession>
<evidence type="ECO:0000256" key="1">
    <source>
        <dbReference type="SAM" id="MobiDB-lite"/>
    </source>
</evidence>
<organism evidence="3 4">
    <name type="scientific">Amycolatopsis rhizosphaerae</name>
    <dbReference type="NCBI Taxonomy" id="2053003"/>
    <lineage>
        <taxon>Bacteria</taxon>
        <taxon>Bacillati</taxon>
        <taxon>Actinomycetota</taxon>
        <taxon>Actinomycetes</taxon>
        <taxon>Pseudonocardiales</taxon>
        <taxon>Pseudonocardiaceae</taxon>
        <taxon>Amycolatopsis</taxon>
    </lineage>
</organism>
<dbReference type="EMBL" id="VJWX01000490">
    <property type="protein sequence ID" value="TVT26499.1"/>
    <property type="molecule type" value="Genomic_DNA"/>
</dbReference>
<protein>
    <recommendedName>
        <fullName evidence="2">Golvesin/Xly CBD-like domain-containing protein</fullName>
    </recommendedName>
</protein>
<dbReference type="InterPro" id="IPR050708">
    <property type="entry name" value="T6SS_VgrG/RHS"/>
</dbReference>
<name>A0A558AQF2_9PSEU</name>
<gene>
    <name evidence="3" type="ORF">FNH05_31355</name>
</gene>
<dbReference type="RefSeq" id="WP_144592467.1">
    <property type="nucleotide sequence ID" value="NZ_VJWX01000490.1"/>
</dbReference>
<feature type="domain" description="Golvesin/Xly CBD-like" evidence="2">
    <location>
        <begin position="2"/>
        <end position="75"/>
    </location>
</feature>
<dbReference type="InterPro" id="IPR006530">
    <property type="entry name" value="YD"/>
</dbReference>
<sequence>MYVQYPPVSGAATNAGYTIDHNGGSTTQTVDQTKNAGTWVSLGSYSFTQTGTEQKITLAQNGGGAVTADAIKVVRDNSGDTQPKPLSYSYSYDANGNLVDIADTSPGAQYDDYAYTYDGLNRMTQLQEKLSGTVKHTTGFAYDANGKPLTQTHDSAVATATYDIRNLLSTVVNKESSNDPNPKTTSYTYTPSMQIATETKGNNNVVTSTYNLDDSLTSTVEKNPAGTVVAQHTYTYDPNGNQTQDVSVTQNADNGSTSLNRTATNTYTPRDQIASVTNSDGKDNQNYTYDLAGNITAQTIAGVTSTNVFDRNRQLSTTQNGLTGTFNYDPFGRVDTVTSGSTVQDRYTYDGFDRVTSQQTFNGVGMSTTTNVYDAFSRKISQTTNAGTSNAKTTAFDFLATSNAVVGEEVGGTLTKTYQYSPWGERLDQIVHKTDGTEEATYYSYDAHTNVQAITDTSGNTKSTYGYTAYGSDDTGQATGVDKPGSQPAGTDPYNAYRFNADRVDTSSGTYDMGFRNYDPGTNRFLSRDSYEGALADLNMTADPYTGNRYAFGGGNPLSNIEMDGHEFVDANGAPRPGSQEFFDWMEQTLDDYVAQKQATGRAGEVTKGTYVMAYDPVTDRAVINMAHGAETVTNRYGDPCRNCAERVSAAELGVPVDQPYYSKARMIKSYQQSPKPFGPCTSCQVDMNPEQFPSNSDYQPGGRFDELKAAAAAEDASKAAGILGKLSTAFKWAGRGFAVLGIAADIYDVATAPDGQKVQTAVKDTSALGGALAGGELGAEWGAAIGTFIEPGGGTVVGGLIGGIAGGVVGAITGSHIGDLINDIGSTISSWF</sequence>
<reference evidence="3 4" key="2">
    <citation type="submission" date="2019-08" db="EMBL/GenBank/DDBJ databases">
        <title>Amycolatopsis acidicola sp. nov., isolated from peat swamp forest soil.</title>
        <authorList>
            <person name="Srisuk N."/>
        </authorList>
    </citation>
    <scope>NUCLEOTIDE SEQUENCE [LARGE SCALE GENOMIC DNA]</scope>
    <source>
        <strain evidence="3 4">TBRC 6029</strain>
    </source>
</reference>
<dbReference type="InterPro" id="IPR022385">
    <property type="entry name" value="Rhs_assc_core"/>
</dbReference>
<reference evidence="3 4" key="1">
    <citation type="submission" date="2019-07" db="EMBL/GenBank/DDBJ databases">
        <authorList>
            <person name="Duangmal K."/>
            <person name="Teo W.F.A."/>
        </authorList>
    </citation>
    <scope>NUCLEOTIDE SEQUENCE [LARGE SCALE GENOMIC DNA]</scope>
    <source>
        <strain evidence="3 4">TBRC 6029</strain>
    </source>
</reference>
<feature type="region of interest" description="Disordered" evidence="1">
    <location>
        <begin position="474"/>
        <end position="495"/>
    </location>
</feature>